<evidence type="ECO:0000313" key="3">
    <source>
        <dbReference type="EMBL" id="QFG69779.1"/>
    </source>
</evidence>
<feature type="domain" description="Glycosyl transferase family 1" evidence="2">
    <location>
        <begin position="238"/>
        <end position="395"/>
    </location>
</feature>
<evidence type="ECO:0000259" key="2">
    <source>
        <dbReference type="Pfam" id="PF00534"/>
    </source>
</evidence>
<evidence type="ECO:0000313" key="4">
    <source>
        <dbReference type="Proteomes" id="UP000326546"/>
    </source>
</evidence>
<organism evidence="3 4">
    <name type="scientific">Ornithinimicrobium pratense</name>
    <dbReference type="NCBI Taxonomy" id="2593973"/>
    <lineage>
        <taxon>Bacteria</taxon>
        <taxon>Bacillati</taxon>
        <taxon>Actinomycetota</taxon>
        <taxon>Actinomycetes</taxon>
        <taxon>Micrococcales</taxon>
        <taxon>Ornithinimicrobiaceae</taxon>
        <taxon>Ornithinimicrobium</taxon>
    </lineage>
</organism>
<proteinExistence type="predicted"/>
<dbReference type="InterPro" id="IPR001296">
    <property type="entry name" value="Glyco_trans_1"/>
</dbReference>
<keyword evidence="4" id="KW-1185">Reference proteome</keyword>
<dbReference type="PANTHER" id="PTHR12526">
    <property type="entry name" value="GLYCOSYLTRANSFERASE"/>
    <property type="match status" value="1"/>
</dbReference>
<dbReference type="CDD" id="cd03801">
    <property type="entry name" value="GT4_PimA-like"/>
    <property type="match status" value="1"/>
</dbReference>
<sequence length="423" mass="46396">MSPAADGAPARRLAYLNSRYPALSHTFIEREIEAVRGHGFEVHTFSVRASPPEDLLSRTMRTEAESTFVLLGGQPGPWVRAHGTTLTRHLRGALSTIRTALGTGEATPRGRLWQMFYYGEAVVLHDQMRARGLRHIHVHHANVSADVARLTCELGNAVDGPGTWTWSATIHGSAEFENISAWDLPSKIRETHAIACISDFTRGQLMRLVDRSHWDKIHVVRMSVDPDIYVPPATPRSHEGPLRALAVGRLVTLKGFHVLIDAVEVLRRDGVDVEVRIIGQGPDEGVLRAHIAELGLQDHIRLVGPVGQDDIVAHYHWADAYLMTSFMEGLPVVLMEAMATELPVVTTAVAAVGELVRDGQNGHVVRMARVDQLAEAIGRLAADPQERLRLGRAGRAAILEEFTPRTTGPVMADFLRNAVPANA</sequence>
<evidence type="ECO:0000256" key="1">
    <source>
        <dbReference type="ARBA" id="ARBA00022679"/>
    </source>
</evidence>
<gene>
    <name evidence="3" type="ORF">FY030_14690</name>
</gene>
<accession>A0A5J6V7F7</accession>
<dbReference type="Proteomes" id="UP000326546">
    <property type="component" value="Chromosome"/>
</dbReference>
<protein>
    <submittedName>
        <fullName evidence="3">Glycosyltransferase family 4 protein</fullName>
    </submittedName>
</protein>
<dbReference type="AlphaFoldDB" id="A0A5J6V7F7"/>
<dbReference type="GO" id="GO:0016757">
    <property type="term" value="F:glycosyltransferase activity"/>
    <property type="evidence" value="ECO:0007669"/>
    <property type="project" value="InterPro"/>
</dbReference>
<keyword evidence="1 3" id="KW-0808">Transferase</keyword>
<dbReference type="Pfam" id="PF00534">
    <property type="entry name" value="Glycos_transf_1"/>
    <property type="match status" value="1"/>
</dbReference>
<dbReference type="KEGG" id="serw:FY030_14690"/>
<dbReference type="OrthoDB" id="506201at2"/>
<dbReference type="SUPFAM" id="SSF53756">
    <property type="entry name" value="UDP-Glycosyltransferase/glycogen phosphorylase"/>
    <property type="match status" value="1"/>
</dbReference>
<dbReference type="EMBL" id="CP044427">
    <property type="protein sequence ID" value="QFG69779.1"/>
    <property type="molecule type" value="Genomic_DNA"/>
</dbReference>
<name>A0A5J6V7F7_9MICO</name>
<dbReference type="RefSeq" id="WP_158062273.1">
    <property type="nucleotide sequence ID" value="NZ_CP044427.1"/>
</dbReference>
<dbReference type="Gene3D" id="3.40.50.2000">
    <property type="entry name" value="Glycogen Phosphorylase B"/>
    <property type="match status" value="2"/>
</dbReference>
<reference evidence="3 4" key="1">
    <citation type="submission" date="2019-09" db="EMBL/GenBank/DDBJ databases">
        <title>Serinicoccus pratensis sp. nov., isolated from meadow soil.</title>
        <authorList>
            <person name="Zhang W."/>
        </authorList>
    </citation>
    <scope>NUCLEOTIDE SEQUENCE [LARGE SCALE GENOMIC DNA]</scope>
    <source>
        <strain evidence="3 4">W204</strain>
    </source>
</reference>